<evidence type="ECO:0000313" key="5">
    <source>
        <dbReference type="EMBL" id="OPA72865.1"/>
    </source>
</evidence>
<dbReference type="GO" id="GO:0008745">
    <property type="term" value="F:N-acetylmuramoyl-L-alanine amidase activity"/>
    <property type="evidence" value="ECO:0007669"/>
    <property type="project" value="InterPro"/>
</dbReference>
<sequence>MKKIGGMLLFCFMLFMVPNMSHASAGLQIYLNGVSLSPSAGGQIIKDYTMIPIRVVVEELGFQVDWDKKTRTVTIHNDKTSMTLVVDQKWATVDGKKVSLDMPPTLKSDTTLVPLRFVGEQMGLVVNWENATKSVYLFTSDYSSEVTKPDVPTTPGKPDQGGSTGEGSNNGSDGTNNGSNGSNGGNSGNGSVTQDLAEIQTVTFEDNRLVVGVSKSDVKPTQTKLSNPDRIVVDIPNAKFSDSFFNSQNFAANGQAEIQLTDHPLVSKIRYSLFSSNPSTVRIVIDLNQNQAYQFTTTKDPNTIIVDLNGGSTDPGNGSNPGTIPPANGKYVVVIDAGHGAKDPGAISLNKRNEKDFNLAQALKVAELFQNDPDVQIVLTRSDDTFLELKERVTVAKQANANLFISIHANSINKATISGTETYYSRDDESKAFAQVMHSNLVQGTKLPDRGVRKQSLHVTRETTMPACLLEVGYLTNQTDEAALYQDDFQNRVAQSIKNGIKQYLGLQP</sequence>
<dbReference type="Pfam" id="PF01520">
    <property type="entry name" value="Amidase_3"/>
    <property type="match status" value="1"/>
</dbReference>
<dbReference type="Gene3D" id="3.40.630.40">
    <property type="entry name" value="Zn-dependent exopeptidases"/>
    <property type="match status" value="1"/>
</dbReference>
<feature type="compositionally biased region" description="Low complexity" evidence="2">
    <location>
        <begin position="166"/>
        <end position="180"/>
    </location>
</feature>
<dbReference type="Pfam" id="PF11741">
    <property type="entry name" value="AMIN"/>
    <property type="match status" value="1"/>
</dbReference>
<comment type="caution">
    <text evidence="5">The sequence shown here is derived from an EMBL/GenBank/DDBJ whole genome shotgun (WGS) entry which is preliminary data.</text>
</comment>
<keyword evidence="3" id="KW-0732">Signal</keyword>
<dbReference type="EMBL" id="MSZX01000027">
    <property type="protein sequence ID" value="OPA72865.1"/>
    <property type="molecule type" value="Genomic_DNA"/>
</dbReference>
<dbReference type="InterPro" id="IPR036582">
    <property type="entry name" value="Mao_N_sf"/>
</dbReference>
<dbReference type="InterPro" id="IPR012854">
    <property type="entry name" value="Cu_amine_oxidase-like_N"/>
</dbReference>
<accession>A0A1T2WZ63</accession>
<keyword evidence="1 5" id="KW-0378">Hydrolase</keyword>
<dbReference type="PANTHER" id="PTHR30404">
    <property type="entry name" value="N-ACETYLMURAMOYL-L-ALANINE AMIDASE"/>
    <property type="match status" value="1"/>
</dbReference>
<organism evidence="5 6">
    <name type="scientific">Paenibacillus selenitireducens</name>
    <dbReference type="NCBI Taxonomy" id="1324314"/>
    <lineage>
        <taxon>Bacteria</taxon>
        <taxon>Bacillati</taxon>
        <taxon>Bacillota</taxon>
        <taxon>Bacilli</taxon>
        <taxon>Bacillales</taxon>
        <taxon>Paenibacillaceae</taxon>
        <taxon>Paenibacillus</taxon>
    </lineage>
</organism>
<evidence type="ECO:0000313" key="6">
    <source>
        <dbReference type="Proteomes" id="UP000190188"/>
    </source>
</evidence>
<keyword evidence="6" id="KW-1185">Reference proteome</keyword>
<dbReference type="SUPFAM" id="SSF55383">
    <property type="entry name" value="Copper amine oxidase, domain N"/>
    <property type="match status" value="1"/>
</dbReference>
<feature type="region of interest" description="Disordered" evidence="2">
    <location>
        <begin position="144"/>
        <end position="192"/>
    </location>
</feature>
<dbReference type="Gene3D" id="3.30.457.10">
    <property type="entry name" value="Copper amine oxidase-like, N-terminal domain"/>
    <property type="match status" value="1"/>
</dbReference>
<dbReference type="Pfam" id="PF07833">
    <property type="entry name" value="Cu_amine_oxidN1"/>
    <property type="match status" value="1"/>
</dbReference>
<evidence type="ECO:0000256" key="1">
    <source>
        <dbReference type="ARBA" id="ARBA00022801"/>
    </source>
</evidence>
<name>A0A1T2WZ63_9BACL</name>
<dbReference type="OrthoDB" id="9806267at2"/>
<protein>
    <submittedName>
        <fullName evidence="5">Cell wall hydrolase</fullName>
    </submittedName>
</protein>
<evidence type="ECO:0000256" key="3">
    <source>
        <dbReference type="SAM" id="SignalP"/>
    </source>
</evidence>
<dbReference type="InterPro" id="IPR050695">
    <property type="entry name" value="N-acetylmuramoyl_amidase_3"/>
</dbReference>
<dbReference type="Proteomes" id="UP000190188">
    <property type="component" value="Unassembled WGS sequence"/>
</dbReference>
<evidence type="ECO:0000256" key="2">
    <source>
        <dbReference type="SAM" id="MobiDB-lite"/>
    </source>
</evidence>
<dbReference type="GO" id="GO:0030288">
    <property type="term" value="C:outer membrane-bounded periplasmic space"/>
    <property type="evidence" value="ECO:0007669"/>
    <property type="project" value="TreeGrafter"/>
</dbReference>
<evidence type="ECO:0000259" key="4">
    <source>
        <dbReference type="SMART" id="SM00646"/>
    </source>
</evidence>
<dbReference type="AlphaFoldDB" id="A0A1T2WZ63"/>
<dbReference type="Gene3D" id="2.60.40.3500">
    <property type="match status" value="1"/>
</dbReference>
<dbReference type="InterPro" id="IPR002508">
    <property type="entry name" value="MurNAc-LAA_cat"/>
</dbReference>
<dbReference type="SUPFAM" id="SSF53187">
    <property type="entry name" value="Zn-dependent exopeptidases"/>
    <property type="match status" value="1"/>
</dbReference>
<feature type="chain" id="PRO_5012775092" evidence="3">
    <location>
        <begin position="24"/>
        <end position="509"/>
    </location>
</feature>
<dbReference type="PANTHER" id="PTHR30404:SF0">
    <property type="entry name" value="N-ACETYLMURAMOYL-L-ALANINE AMIDASE AMIC"/>
    <property type="match status" value="1"/>
</dbReference>
<dbReference type="STRING" id="1324314.BVG16_31610"/>
<feature type="domain" description="MurNAc-LAA" evidence="4">
    <location>
        <begin position="393"/>
        <end position="502"/>
    </location>
</feature>
<dbReference type="CDD" id="cd02696">
    <property type="entry name" value="MurNAc-LAA"/>
    <property type="match status" value="1"/>
</dbReference>
<reference evidence="5 6" key="1">
    <citation type="submission" date="2017-01" db="EMBL/GenBank/DDBJ databases">
        <title>Genome analysis of Paenibacillus selenitrireducens ES3-24.</title>
        <authorList>
            <person name="Xu D."/>
            <person name="Yao R."/>
            <person name="Zheng S."/>
        </authorList>
    </citation>
    <scope>NUCLEOTIDE SEQUENCE [LARGE SCALE GENOMIC DNA]</scope>
    <source>
        <strain evidence="5 6">ES3-24</strain>
    </source>
</reference>
<gene>
    <name evidence="5" type="ORF">BVG16_31610</name>
</gene>
<dbReference type="GO" id="GO:0009253">
    <property type="term" value="P:peptidoglycan catabolic process"/>
    <property type="evidence" value="ECO:0007669"/>
    <property type="project" value="InterPro"/>
</dbReference>
<dbReference type="RefSeq" id="WP_078503177.1">
    <property type="nucleotide sequence ID" value="NZ_MSZX01000027.1"/>
</dbReference>
<proteinExistence type="predicted"/>
<dbReference type="SMART" id="SM00646">
    <property type="entry name" value="Ami_3"/>
    <property type="match status" value="1"/>
</dbReference>
<feature type="signal peptide" evidence="3">
    <location>
        <begin position="1"/>
        <end position="23"/>
    </location>
</feature>
<dbReference type="InterPro" id="IPR021731">
    <property type="entry name" value="AMIN_dom"/>
</dbReference>